<dbReference type="Proteomes" id="UP001210231">
    <property type="component" value="Unassembled WGS sequence"/>
</dbReference>
<name>A0ABT4ULX2_9BACT</name>
<dbReference type="EMBL" id="JAQGEF010000017">
    <property type="protein sequence ID" value="MDA3615805.1"/>
    <property type="molecule type" value="Genomic_DNA"/>
</dbReference>
<sequence>MKFKYIGVDKNTPLAKYLNANAKKFIDKARWHPAILNDKTVCYKTKLIITICRG</sequence>
<evidence type="ECO:0000313" key="2">
    <source>
        <dbReference type="Proteomes" id="UP001210231"/>
    </source>
</evidence>
<reference evidence="1 2" key="1">
    <citation type="submission" date="2022-12" db="EMBL/GenBank/DDBJ databases">
        <title>Chitinophagaceae gen. sp. nov., a new member of the family Chitinophagaceae, isolated from soil in a chemical factory.</title>
        <authorList>
            <person name="Ke Z."/>
        </authorList>
    </citation>
    <scope>NUCLEOTIDE SEQUENCE [LARGE SCALE GENOMIC DNA]</scope>
    <source>
        <strain evidence="1 2">LY-5</strain>
    </source>
</reference>
<proteinExistence type="predicted"/>
<accession>A0ABT4ULX2</accession>
<keyword evidence="2" id="KW-1185">Reference proteome</keyword>
<evidence type="ECO:0000313" key="1">
    <source>
        <dbReference type="EMBL" id="MDA3615805.1"/>
    </source>
</evidence>
<comment type="caution">
    <text evidence="1">The sequence shown here is derived from an EMBL/GenBank/DDBJ whole genome shotgun (WGS) entry which is preliminary data.</text>
</comment>
<organism evidence="1 2">
    <name type="scientific">Polluticaenibacter yanchengensis</name>
    <dbReference type="NCBI Taxonomy" id="3014562"/>
    <lineage>
        <taxon>Bacteria</taxon>
        <taxon>Pseudomonadati</taxon>
        <taxon>Bacteroidota</taxon>
        <taxon>Chitinophagia</taxon>
        <taxon>Chitinophagales</taxon>
        <taxon>Chitinophagaceae</taxon>
        <taxon>Polluticaenibacter</taxon>
    </lineage>
</organism>
<gene>
    <name evidence="1" type="ORF">O3P16_13380</name>
</gene>
<dbReference type="RefSeq" id="WP_407032133.1">
    <property type="nucleotide sequence ID" value="NZ_JAQGEF010000017.1"/>
</dbReference>
<protein>
    <submittedName>
        <fullName evidence="1">Uncharacterized protein</fullName>
    </submittedName>
</protein>